<comment type="caution">
    <text evidence="1">The sequence shown here is derived from an EMBL/GenBank/DDBJ whole genome shotgun (WGS) entry which is preliminary data.</text>
</comment>
<dbReference type="EMBL" id="JANJYJ010000002">
    <property type="protein sequence ID" value="KAK3226269.1"/>
    <property type="molecule type" value="Genomic_DNA"/>
</dbReference>
<protein>
    <submittedName>
        <fullName evidence="1">Uncharacterized protein</fullName>
    </submittedName>
</protein>
<evidence type="ECO:0000313" key="2">
    <source>
        <dbReference type="Proteomes" id="UP001281410"/>
    </source>
</evidence>
<reference evidence="1" key="1">
    <citation type="journal article" date="2023" name="Plant J.">
        <title>Genome sequences and population genomics provide insights into the demographic history, inbreeding, and mutation load of two 'living fossil' tree species of Dipteronia.</title>
        <authorList>
            <person name="Feng Y."/>
            <person name="Comes H.P."/>
            <person name="Chen J."/>
            <person name="Zhu S."/>
            <person name="Lu R."/>
            <person name="Zhang X."/>
            <person name="Li P."/>
            <person name="Qiu J."/>
            <person name="Olsen K.M."/>
            <person name="Qiu Y."/>
        </authorList>
    </citation>
    <scope>NUCLEOTIDE SEQUENCE</scope>
    <source>
        <strain evidence="1">NBL</strain>
    </source>
</reference>
<gene>
    <name evidence="1" type="ORF">Dsin_006131</name>
</gene>
<evidence type="ECO:0000313" key="1">
    <source>
        <dbReference type="EMBL" id="KAK3226269.1"/>
    </source>
</evidence>
<keyword evidence="2" id="KW-1185">Reference proteome</keyword>
<organism evidence="1 2">
    <name type="scientific">Dipteronia sinensis</name>
    <dbReference type="NCBI Taxonomy" id="43782"/>
    <lineage>
        <taxon>Eukaryota</taxon>
        <taxon>Viridiplantae</taxon>
        <taxon>Streptophyta</taxon>
        <taxon>Embryophyta</taxon>
        <taxon>Tracheophyta</taxon>
        <taxon>Spermatophyta</taxon>
        <taxon>Magnoliopsida</taxon>
        <taxon>eudicotyledons</taxon>
        <taxon>Gunneridae</taxon>
        <taxon>Pentapetalae</taxon>
        <taxon>rosids</taxon>
        <taxon>malvids</taxon>
        <taxon>Sapindales</taxon>
        <taxon>Sapindaceae</taxon>
        <taxon>Hippocastanoideae</taxon>
        <taxon>Acereae</taxon>
        <taxon>Dipteronia</taxon>
    </lineage>
</organism>
<dbReference type="SUPFAM" id="SSF52058">
    <property type="entry name" value="L domain-like"/>
    <property type="match status" value="1"/>
</dbReference>
<accession>A0AAE0EFK3</accession>
<name>A0AAE0EFK3_9ROSI</name>
<sequence length="102" mass="11583">MFLIGLSELMQRNSRWWTELLKGVKGSIPSSISVLKNLGQWWISDLSGSNHAFPELANMTSLTQIILRNCSIFGEVPQYICEKKVCAFCKYVTHSIIDLKSM</sequence>
<dbReference type="InterPro" id="IPR032675">
    <property type="entry name" value="LRR_dom_sf"/>
</dbReference>
<dbReference type="Proteomes" id="UP001281410">
    <property type="component" value="Unassembled WGS sequence"/>
</dbReference>
<dbReference type="Gene3D" id="3.80.10.10">
    <property type="entry name" value="Ribonuclease Inhibitor"/>
    <property type="match status" value="1"/>
</dbReference>
<dbReference type="AlphaFoldDB" id="A0AAE0EFK3"/>
<proteinExistence type="predicted"/>